<dbReference type="OrthoDB" id="5396360at2759"/>
<sequence>MEPTRNASSPRTGPDAPGAPDAQALPPGESSVSGACLCGAVFGEFYNAFIRVTGSYYMPTLVGSFSNTGLLVARGKVRPAAARSELDGW</sequence>
<keyword evidence="3" id="KW-1185">Reference proteome</keyword>
<gene>
    <name evidence="2" type="ORF">EV356DRAFT_506766</name>
</gene>
<protein>
    <submittedName>
        <fullName evidence="2">Uncharacterized protein</fullName>
    </submittedName>
</protein>
<organism evidence="2 3">
    <name type="scientific">Viridothelium virens</name>
    <name type="common">Speckled blister lichen</name>
    <name type="synonym">Trypethelium virens</name>
    <dbReference type="NCBI Taxonomy" id="1048519"/>
    <lineage>
        <taxon>Eukaryota</taxon>
        <taxon>Fungi</taxon>
        <taxon>Dikarya</taxon>
        <taxon>Ascomycota</taxon>
        <taxon>Pezizomycotina</taxon>
        <taxon>Dothideomycetes</taxon>
        <taxon>Dothideomycetes incertae sedis</taxon>
        <taxon>Trypetheliales</taxon>
        <taxon>Trypetheliaceae</taxon>
        <taxon>Viridothelium</taxon>
    </lineage>
</organism>
<dbReference type="Proteomes" id="UP000800092">
    <property type="component" value="Unassembled WGS sequence"/>
</dbReference>
<evidence type="ECO:0000256" key="1">
    <source>
        <dbReference type="SAM" id="MobiDB-lite"/>
    </source>
</evidence>
<dbReference type="AlphaFoldDB" id="A0A6A6H0Z5"/>
<accession>A0A6A6H0Z5</accession>
<name>A0A6A6H0Z5_VIRVR</name>
<proteinExistence type="predicted"/>
<dbReference type="EMBL" id="ML991825">
    <property type="protein sequence ID" value="KAF2231559.1"/>
    <property type="molecule type" value="Genomic_DNA"/>
</dbReference>
<feature type="compositionally biased region" description="Polar residues" evidence="1">
    <location>
        <begin position="1"/>
        <end position="11"/>
    </location>
</feature>
<evidence type="ECO:0000313" key="2">
    <source>
        <dbReference type="EMBL" id="KAF2231559.1"/>
    </source>
</evidence>
<feature type="region of interest" description="Disordered" evidence="1">
    <location>
        <begin position="1"/>
        <end position="31"/>
    </location>
</feature>
<evidence type="ECO:0000313" key="3">
    <source>
        <dbReference type="Proteomes" id="UP000800092"/>
    </source>
</evidence>
<feature type="compositionally biased region" description="Low complexity" evidence="1">
    <location>
        <begin position="13"/>
        <end position="28"/>
    </location>
</feature>
<reference evidence="2" key="1">
    <citation type="journal article" date="2020" name="Stud. Mycol.">
        <title>101 Dothideomycetes genomes: a test case for predicting lifestyles and emergence of pathogens.</title>
        <authorList>
            <person name="Haridas S."/>
            <person name="Albert R."/>
            <person name="Binder M."/>
            <person name="Bloem J."/>
            <person name="Labutti K."/>
            <person name="Salamov A."/>
            <person name="Andreopoulos B."/>
            <person name="Baker S."/>
            <person name="Barry K."/>
            <person name="Bills G."/>
            <person name="Bluhm B."/>
            <person name="Cannon C."/>
            <person name="Castanera R."/>
            <person name="Culley D."/>
            <person name="Daum C."/>
            <person name="Ezra D."/>
            <person name="Gonzalez J."/>
            <person name="Henrissat B."/>
            <person name="Kuo A."/>
            <person name="Liang C."/>
            <person name="Lipzen A."/>
            <person name="Lutzoni F."/>
            <person name="Magnuson J."/>
            <person name="Mondo S."/>
            <person name="Nolan M."/>
            <person name="Ohm R."/>
            <person name="Pangilinan J."/>
            <person name="Park H.-J."/>
            <person name="Ramirez L."/>
            <person name="Alfaro M."/>
            <person name="Sun H."/>
            <person name="Tritt A."/>
            <person name="Yoshinaga Y."/>
            <person name="Zwiers L.-H."/>
            <person name="Turgeon B."/>
            <person name="Goodwin S."/>
            <person name="Spatafora J."/>
            <person name="Crous P."/>
            <person name="Grigoriev I."/>
        </authorList>
    </citation>
    <scope>NUCLEOTIDE SEQUENCE</scope>
    <source>
        <strain evidence="2">Tuck. ex Michener</strain>
    </source>
</reference>